<reference evidence="8" key="1">
    <citation type="submission" date="2016-12" db="EMBL/GenBank/DDBJ databases">
        <title>Genome sequence of Streptomyces antioxidans MUSC 164.</title>
        <authorList>
            <person name="Lee L.-H."/>
            <person name="Ser H.-L."/>
        </authorList>
    </citation>
    <scope>NUCLEOTIDE SEQUENCE [LARGE SCALE GENOMIC DNA]</scope>
    <source>
        <strain evidence="8">MUSC 164</strain>
    </source>
</reference>
<feature type="transmembrane region" description="Helical" evidence="7">
    <location>
        <begin position="105"/>
        <end position="128"/>
    </location>
</feature>
<dbReference type="PANTHER" id="PTHR32196">
    <property type="entry name" value="ABC TRANSPORTER PERMEASE PROTEIN YPHD-RELATED-RELATED"/>
    <property type="match status" value="1"/>
</dbReference>
<keyword evidence="5 7" id="KW-0472">Membrane</keyword>
<evidence type="ECO:0000256" key="4">
    <source>
        <dbReference type="ARBA" id="ARBA00022989"/>
    </source>
</evidence>
<dbReference type="InterPro" id="IPR001851">
    <property type="entry name" value="ABC_transp_permease"/>
</dbReference>
<name>A0A1V4D9K0_9ACTN</name>
<feature type="transmembrane region" description="Helical" evidence="7">
    <location>
        <begin position="135"/>
        <end position="152"/>
    </location>
</feature>
<evidence type="ECO:0000256" key="2">
    <source>
        <dbReference type="ARBA" id="ARBA00022475"/>
    </source>
</evidence>
<organism evidence="8 9">
    <name type="scientific">Streptomyces antioxidans</name>
    <dbReference type="NCBI Taxonomy" id="1507734"/>
    <lineage>
        <taxon>Bacteria</taxon>
        <taxon>Bacillati</taxon>
        <taxon>Actinomycetota</taxon>
        <taxon>Actinomycetes</taxon>
        <taxon>Kitasatosporales</taxon>
        <taxon>Streptomycetaceae</taxon>
        <taxon>Streptomyces</taxon>
    </lineage>
</organism>
<evidence type="ECO:0000256" key="3">
    <source>
        <dbReference type="ARBA" id="ARBA00022692"/>
    </source>
</evidence>
<gene>
    <name evidence="8" type="ORF">VT50_0209185</name>
</gene>
<keyword evidence="4 7" id="KW-1133">Transmembrane helix</keyword>
<protein>
    <submittedName>
        <fullName evidence="8">ABC transporter permease</fullName>
    </submittedName>
</protein>
<dbReference type="OrthoDB" id="3468954at2"/>
<dbReference type="GO" id="GO:0005886">
    <property type="term" value="C:plasma membrane"/>
    <property type="evidence" value="ECO:0007669"/>
    <property type="project" value="UniProtKB-SubCell"/>
</dbReference>
<dbReference type="AlphaFoldDB" id="A0A1V4D9K0"/>
<evidence type="ECO:0000256" key="7">
    <source>
        <dbReference type="SAM" id="Phobius"/>
    </source>
</evidence>
<feature type="compositionally biased region" description="Pro residues" evidence="6">
    <location>
        <begin position="339"/>
        <end position="351"/>
    </location>
</feature>
<feature type="transmembrane region" description="Helical" evidence="7">
    <location>
        <begin position="224"/>
        <end position="246"/>
    </location>
</feature>
<evidence type="ECO:0000256" key="1">
    <source>
        <dbReference type="ARBA" id="ARBA00004651"/>
    </source>
</evidence>
<evidence type="ECO:0000256" key="6">
    <source>
        <dbReference type="SAM" id="MobiDB-lite"/>
    </source>
</evidence>
<dbReference type="RefSeq" id="WP_046090794.1">
    <property type="nucleotide sequence ID" value="NZ_LAKD02000018.1"/>
</dbReference>
<feature type="transmembrane region" description="Helical" evidence="7">
    <location>
        <begin position="56"/>
        <end position="74"/>
    </location>
</feature>
<dbReference type="GO" id="GO:0022857">
    <property type="term" value="F:transmembrane transporter activity"/>
    <property type="evidence" value="ECO:0007669"/>
    <property type="project" value="InterPro"/>
</dbReference>
<dbReference type="Proteomes" id="UP000033615">
    <property type="component" value="Unassembled WGS sequence"/>
</dbReference>
<evidence type="ECO:0000313" key="8">
    <source>
        <dbReference type="EMBL" id="OPF81817.1"/>
    </source>
</evidence>
<feature type="region of interest" description="Disordered" evidence="6">
    <location>
        <begin position="328"/>
        <end position="368"/>
    </location>
</feature>
<proteinExistence type="predicted"/>
<evidence type="ECO:0000313" key="9">
    <source>
        <dbReference type="Proteomes" id="UP000033615"/>
    </source>
</evidence>
<sequence>MNTVHVNTIRDRGAAALRRLSRSTAMTLLCVVLIGYLALGVASSGSFFEGPSVRTFLRYLATPVLIGLAQMAALCVGQLNLAVGALGGFTACLMGVLMADQGVPAGVAVAAGVLTATAIGLATGLFIVVTRINGFIVTLGTMTILQGAQYGLTGTRTVDGYSAALGDFGRAAPLNVPLVFLTALAAAALLAAFLYRTTAGRRLLAAGGNPLAARLSGISTDRQIVLAHTLSGLLIGVAALTATASLPGVNRSVGGDWLLPSFAAPIIGGVALTGGSVAVLGTVLAAFVMRLIDAARAQFSLDPSWVNFLIGVVVLGTVVGGRIHQSHLARRGGSRGGAPPAPPPAPPPVPPRSDARPAAVSPHPGGSG</sequence>
<accession>A0A1V4D9K0</accession>
<comment type="subcellular location">
    <subcellularLocation>
        <location evidence="1">Cell membrane</location>
        <topology evidence="1">Multi-pass membrane protein</topology>
    </subcellularLocation>
</comment>
<dbReference type="EMBL" id="LAKD02000018">
    <property type="protein sequence ID" value="OPF81817.1"/>
    <property type="molecule type" value="Genomic_DNA"/>
</dbReference>
<keyword evidence="9" id="KW-1185">Reference proteome</keyword>
<keyword evidence="3 7" id="KW-0812">Transmembrane</keyword>
<feature type="transmembrane region" description="Helical" evidence="7">
    <location>
        <begin position="266"/>
        <end position="292"/>
    </location>
</feature>
<keyword evidence="2" id="KW-1003">Cell membrane</keyword>
<feature type="transmembrane region" description="Helical" evidence="7">
    <location>
        <begin position="81"/>
        <end position="99"/>
    </location>
</feature>
<feature type="transmembrane region" description="Helical" evidence="7">
    <location>
        <begin position="25"/>
        <end position="44"/>
    </location>
</feature>
<evidence type="ECO:0000256" key="5">
    <source>
        <dbReference type="ARBA" id="ARBA00023136"/>
    </source>
</evidence>
<comment type="caution">
    <text evidence="8">The sequence shown here is derived from an EMBL/GenBank/DDBJ whole genome shotgun (WGS) entry which is preliminary data.</text>
</comment>
<dbReference type="CDD" id="cd06579">
    <property type="entry name" value="TM_PBP1_transp_AraH_like"/>
    <property type="match status" value="1"/>
</dbReference>
<dbReference type="Pfam" id="PF02653">
    <property type="entry name" value="BPD_transp_2"/>
    <property type="match status" value="1"/>
</dbReference>
<feature type="transmembrane region" description="Helical" evidence="7">
    <location>
        <begin position="172"/>
        <end position="195"/>
    </location>
</feature>